<evidence type="ECO:0000256" key="1">
    <source>
        <dbReference type="SAM" id="SignalP"/>
    </source>
</evidence>
<gene>
    <name evidence="2" type="ORF">ACA1_172990</name>
</gene>
<dbReference type="VEuPathDB" id="AmoebaDB:ACA1_172990"/>
<evidence type="ECO:0000313" key="3">
    <source>
        <dbReference type="Proteomes" id="UP000011083"/>
    </source>
</evidence>
<dbReference type="KEGG" id="acan:ACA1_172990"/>
<keyword evidence="3" id="KW-1185">Reference proteome</keyword>
<dbReference type="Proteomes" id="UP000011083">
    <property type="component" value="Unassembled WGS sequence"/>
</dbReference>
<name>L8HHJ8_ACACF</name>
<dbReference type="GeneID" id="14925696"/>
<reference evidence="2 3" key="1">
    <citation type="journal article" date="2013" name="Genome Biol.">
        <title>Genome of Acanthamoeba castellanii highlights extensive lateral gene transfer and early evolution of tyrosine kinase signaling.</title>
        <authorList>
            <person name="Clarke M."/>
            <person name="Lohan A.J."/>
            <person name="Liu B."/>
            <person name="Lagkouvardos I."/>
            <person name="Roy S."/>
            <person name="Zafar N."/>
            <person name="Bertelli C."/>
            <person name="Schilde C."/>
            <person name="Kianianmomeni A."/>
            <person name="Burglin T.R."/>
            <person name="Frech C."/>
            <person name="Turcotte B."/>
            <person name="Kopec K.O."/>
            <person name="Synnott J.M."/>
            <person name="Choo C."/>
            <person name="Paponov I."/>
            <person name="Finkler A."/>
            <person name="Soon Heng Tan C."/>
            <person name="Hutchins A.P."/>
            <person name="Weinmeier T."/>
            <person name="Rattei T."/>
            <person name="Chu J.S."/>
            <person name="Gimenez G."/>
            <person name="Irimia M."/>
            <person name="Rigden D.J."/>
            <person name="Fitzpatrick D.A."/>
            <person name="Lorenzo-Morales J."/>
            <person name="Bateman A."/>
            <person name="Chiu C.H."/>
            <person name="Tang P."/>
            <person name="Hegemann P."/>
            <person name="Fromm H."/>
            <person name="Raoult D."/>
            <person name="Greub G."/>
            <person name="Miranda-Saavedra D."/>
            <person name="Chen N."/>
            <person name="Nash P."/>
            <person name="Ginger M.L."/>
            <person name="Horn M."/>
            <person name="Schaap P."/>
            <person name="Caler L."/>
            <person name="Loftus B."/>
        </authorList>
    </citation>
    <scope>NUCLEOTIDE SEQUENCE [LARGE SCALE GENOMIC DNA]</scope>
    <source>
        <strain evidence="2 3">Neff</strain>
    </source>
</reference>
<sequence length="132" mass="13945">MQHLPIALLLAFCALFAVVPIMAQTAACDIRLDAFPGSTSCGGTRYCAFAKANETSCGTLRLGSTVFGSKTNCTAKSYELYTATDCSGSPVNTVSNNECSRVASTAFSVHVSFDSQCSSAASVQSWMSYFLF</sequence>
<accession>L8HHJ8</accession>
<protein>
    <submittedName>
        <fullName evidence="2">Uncharacterized protein</fullName>
    </submittedName>
</protein>
<feature type="signal peptide" evidence="1">
    <location>
        <begin position="1"/>
        <end position="23"/>
    </location>
</feature>
<dbReference type="RefSeq" id="XP_004356572.1">
    <property type="nucleotide sequence ID" value="XM_004356519.1"/>
</dbReference>
<dbReference type="EMBL" id="KB007811">
    <property type="protein sequence ID" value="ELR24672.1"/>
    <property type="molecule type" value="Genomic_DNA"/>
</dbReference>
<proteinExistence type="predicted"/>
<organism evidence="2 3">
    <name type="scientific">Acanthamoeba castellanii (strain ATCC 30010 / Neff)</name>
    <dbReference type="NCBI Taxonomy" id="1257118"/>
    <lineage>
        <taxon>Eukaryota</taxon>
        <taxon>Amoebozoa</taxon>
        <taxon>Discosea</taxon>
        <taxon>Longamoebia</taxon>
        <taxon>Centramoebida</taxon>
        <taxon>Acanthamoebidae</taxon>
        <taxon>Acanthamoeba</taxon>
    </lineage>
</organism>
<feature type="chain" id="PRO_5003990754" evidence="1">
    <location>
        <begin position="24"/>
        <end position="132"/>
    </location>
</feature>
<dbReference type="AlphaFoldDB" id="L8HHJ8"/>
<keyword evidence="1" id="KW-0732">Signal</keyword>
<evidence type="ECO:0000313" key="2">
    <source>
        <dbReference type="EMBL" id="ELR24672.1"/>
    </source>
</evidence>